<dbReference type="GO" id="GO:0005789">
    <property type="term" value="C:endoplasmic reticulum membrane"/>
    <property type="evidence" value="ECO:0007669"/>
    <property type="project" value="UniProtKB-SubCell"/>
</dbReference>
<gene>
    <name evidence="9" type="ORF">RHS01_06928</name>
</gene>
<evidence type="ECO:0000256" key="3">
    <source>
        <dbReference type="ARBA" id="ARBA00022729"/>
    </source>
</evidence>
<evidence type="ECO:0000313" key="9">
    <source>
        <dbReference type="EMBL" id="KAF8753525.1"/>
    </source>
</evidence>
<dbReference type="AlphaFoldDB" id="A0A8H7M3X4"/>
<keyword evidence="3" id="KW-0732">Signal</keyword>
<comment type="subcellular location">
    <subcellularLocation>
        <location evidence="1">Endoplasmic reticulum membrane</location>
        <topology evidence="1">Single-pass type I membrane protein</topology>
    </subcellularLocation>
</comment>
<evidence type="ECO:0000256" key="2">
    <source>
        <dbReference type="ARBA" id="ARBA00022692"/>
    </source>
</evidence>
<name>A0A8H7M3X4_9AGAM</name>
<comment type="caution">
    <text evidence="9">The sequence shown here is derived from an EMBL/GenBank/DDBJ whole genome shotgun (WGS) entry which is preliminary data.</text>
</comment>
<protein>
    <submittedName>
        <fullName evidence="9">Signal sequence receptor alpha chain</fullName>
    </submittedName>
</protein>
<evidence type="ECO:0000313" key="10">
    <source>
        <dbReference type="Proteomes" id="UP000614334"/>
    </source>
</evidence>
<proteinExistence type="inferred from homology"/>
<dbReference type="InterPro" id="IPR005595">
    <property type="entry name" value="TRAP_alpha"/>
</dbReference>
<dbReference type="EMBL" id="JACYCF010000013">
    <property type="protein sequence ID" value="KAF8753525.1"/>
    <property type="molecule type" value="Genomic_DNA"/>
</dbReference>
<keyword evidence="6" id="KW-0472">Membrane</keyword>
<keyword evidence="5" id="KW-1133">Transmembrane helix</keyword>
<evidence type="ECO:0000256" key="4">
    <source>
        <dbReference type="ARBA" id="ARBA00022824"/>
    </source>
</evidence>
<accession>A0A8H7M3X4</accession>
<reference evidence="9" key="1">
    <citation type="submission" date="2020-09" db="EMBL/GenBank/DDBJ databases">
        <title>Comparative genome analyses of four rice-infecting Rhizoctonia solani isolates reveal extensive enrichment of homogalacturonan modification genes.</title>
        <authorList>
            <person name="Lee D.-Y."/>
            <person name="Jeon J."/>
            <person name="Kim K.-T."/>
            <person name="Cheong K."/>
            <person name="Song H."/>
            <person name="Choi G."/>
            <person name="Ko J."/>
            <person name="Opiyo S.O."/>
            <person name="Zuo S."/>
            <person name="Madhav S."/>
            <person name="Lee Y.-H."/>
            <person name="Wang G.-L."/>
        </authorList>
    </citation>
    <scope>NUCLEOTIDE SEQUENCE</scope>
    <source>
        <strain evidence="9">AG1-IA B2</strain>
    </source>
</reference>
<comment type="similarity">
    <text evidence="8">Belongs to the IRC22 family.</text>
</comment>
<dbReference type="PANTHER" id="PTHR12924">
    <property type="entry name" value="TRANSLOCON-ASSOCIATED PROTEIN, ALPHA SUBUNIT"/>
    <property type="match status" value="1"/>
</dbReference>
<dbReference type="Pfam" id="PF03896">
    <property type="entry name" value="TRAP_alpha"/>
    <property type="match status" value="1"/>
</dbReference>
<evidence type="ECO:0000256" key="5">
    <source>
        <dbReference type="ARBA" id="ARBA00022989"/>
    </source>
</evidence>
<keyword evidence="2" id="KW-0812">Transmembrane</keyword>
<organism evidence="9 10">
    <name type="scientific">Rhizoctonia solani</name>
    <dbReference type="NCBI Taxonomy" id="456999"/>
    <lineage>
        <taxon>Eukaryota</taxon>
        <taxon>Fungi</taxon>
        <taxon>Dikarya</taxon>
        <taxon>Basidiomycota</taxon>
        <taxon>Agaricomycotina</taxon>
        <taxon>Agaricomycetes</taxon>
        <taxon>Cantharellales</taxon>
        <taxon>Ceratobasidiaceae</taxon>
        <taxon>Rhizoctonia</taxon>
    </lineage>
</organism>
<evidence type="ECO:0000256" key="8">
    <source>
        <dbReference type="ARBA" id="ARBA00038311"/>
    </source>
</evidence>
<dbReference type="Proteomes" id="UP000614334">
    <property type="component" value="Unassembled WGS sequence"/>
</dbReference>
<evidence type="ECO:0000256" key="6">
    <source>
        <dbReference type="ARBA" id="ARBA00023136"/>
    </source>
</evidence>
<dbReference type="PANTHER" id="PTHR12924:SF0">
    <property type="entry name" value="TRANSLOCON-ASSOCIATED PROTEIN SUBUNIT ALPHA"/>
    <property type="match status" value="1"/>
</dbReference>
<evidence type="ECO:0000256" key="1">
    <source>
        <dbReference type="ARBA" id="ARBA00004115"/>
    </source>
</evidence>
<comment type="function">
    <text evidence="7">Is probably involved in a pathway contributing to genomic integrity.</text>
</comment>
<keyword evidence="9" id="KW-0675">Receptor</keyword>
<keyword evidence="4" id="KW-0256">Endoplasmic reticulum</keyword>
<sequence length="300" mass="33130">MTIFQQLTLHSTCSITTPAPWSTPPSWFIDICHVVEKKKRSAGMSVYAHLSRHHALRPTLSQIVLLASAACAAVVAPVEPKLDISASFGEENPFARVFSLMSVYSFIYVFNRGGEWSKHQITRQNLNTSGANVTLVDIGGSYHDVDTGKTLRNVTARKFNLPIIEGMNLTFPYLLTSELRPKDTKLLVWANIKDSDANIFRMTAYDSIVSIVEPPSSIFDIQMILTYLMVLVSLEAEGTTPTSPRTPLQRKSLVLPLTSTYSSPSPETPGGAARYEEEWIPSHHLAGSGARARKVSRGEH</sequence>
<evidence type="ECO:0000256" key="7">
    <source>
        <dbReference type="ARBA" id="ARBA00037565"/>
    </source>
</evidence>